<dbReference type="PANTHER" id="PTHR34584">
    <property type="entry name" value="NA(+)/H(+) ANTIPORTER SUBUNIT E1"/>
    <property type="match status" value="1"/>
</dbReference>
<feature type="transmembrane region" description="Helical" evidence="6">
    <location>
        <begin position="6"/>
        <end position="25"/>
    </location>
</feature>
<keyword evidence="4 6" id="KW-1133">Transmembrane helix</keyword>
<name>A0A166C5J0_9EURY</name>
<sequence>MGPIMFFTRFYYGILYFFLLIFEIIKACFDTLKRCKNGEIDPVIIEIKTILKRPISQTILANSITLTPGTLTIDIDSENCILITSAISPRDKKDIIPFEYYIQRMLE</sequence>
<evidence type="ECO:0000313" key="7">
    <source>
        <dbReference type="EMBL" id="KZX14151.1"/>
    </source>
</evidence>
<evidence type="ECO:0000256" key="4">
    <source>
        <dbReference type="ARBA" id="ARBA00022989"/>
    </source>
</evidence>
<keyword evidence="8" id="KW-1185">Reference proteome</keyword>
<keyword evidence="3 6" id="KW-0812">Transmembrane</keyword>
<dbReference type="AlphaFoldDB" id="A0A166C5J0"/>
<proteinExistence type="predicted"/>
<keyword evidence="2" id="KW-1003">Cell membrane</keyword>
<comment type="caution">
    <text evidence="7">The sequence shown here is derived from an EMBL/GenBank/DDBJ whole genome shotgun (WGS) entry which is preliminary data.</text>
</comment>
<evidence type="ECO:0000256" key="2">
    <source>
        <dbReference type="ARBA" id="ARBA00022475"/>
    </source>
</evidence>
<dbReference type="STRING" id="49547.MBCUR_06270"/>
<evidence type="ECO:0000256" key="3">
    <source>
        <dbReference type="ARBA" id="ARBA00022692"/>
    </source>
</evidence>
<dbReference type="PATRIC" id="fig|49547.3.peg.657"/>
<keyword evidence="5 6" id="KW-0472">Membrane</keyword>
<comment type="subcellular location">
    <subcellularLocation>
        <location evidence="1">Cell membrane</location>
        <topology evidence="1">Multi-pass membrane protein</topology>
    </subcellularLocation>
</comment>
<dbReference type="EMBL" id="LWMV01000115">
    <property type="protein sequence ID" value="KZX14151.1"/>
    <property type="molecule type" value="Genomic_DNA"/>
</dbReference>
<dbReference type="InterPro" id="IPR002758">
    <property type="entry name" value="Cation_antiport_E"/>
</dbReference>
<dbReference type="PANTHER" id="PTHR34584:SF1">
    <property type="entry name" value="NA(+)_H(+) ANTIPORTER SUBUNIT E1"/>
    <property type="match status" value="1"/>
</dbReference>
<organism evidence="7 8">
    <name type="scientific">Methanobrevibacter curvatus</name>
    <dbReference type="NCBI Taxonomy" id="49547"/>
    <lineage>
        <taxon>Archaea</taxon>
        <taxon>Methanobacteriati</taxon>
        <taxon>Methanobacteriota</taxon>
        <taxon>Methanomada group</taxon>
        <taxon>Methanobacteria</taxon>
        <taxon>Methanobacteriales</taxon>
        <taxon>Methanobacteriaceae</taxon>
        <taxon>Methanobrevibacter</taxon>
    </lineage>
</organism>
<evidence type="ECO:0000256" key="6">
    <source>
        <dbReference type="SAM" id="Phobius"/>
    </source>
</evidence>
<accession>A0A166C5J0</accession>
<dbReference type="GO" id="GO:0008324">
    <property type="term" value="F:monoatomic cation transmembrane transporter activity"/>
    <property type="evidence" value="ECO:0007669"/>
    <property type="project" value="InterPro"/>
</dbReference>
<gene>
    <name evidence="7" type="ORF">MBCUR_06270</name>
</gene>
<reference evidence="7 8" key="1">
    <citation type="submission" date="2016-04" db="EMBL/GenBank/DDBJ databases">
        <title>Genome sequence of Methanobrevibacter curvatus DSM 11111.</title>
        <authorList>
            <person name="Poehlein A."/>
            <person name="Seedorf H."/>
            <person name="Daniel R."/>
        </authorList>
    </citation>
    <scope>NUCLEOTIDE SEQUENCE [LARGE SCALE GENOMIC DNA]</scope>
    <source>
        <strain evidence="7 8">DSM 11111</strain>
    </source>
</reference>
<dbReference type="GO" id="GO:0005886">
    <property type="term" value="C:plasma membrane"/>
    <property type="evidence" value="ECO:0007669"/>
    <property type="project" value="UniProtKB-SubCell"/>
</dbReference>
<evidence type="ECO:0000313" key="8">
    <source>
        <dbReference type="Proteomes" id="UP000077245"/>
    </source>
</evidence>
<dbReference type="NCBIfam" id="NF004922">
    <property type="entry name" value="PRK06279.1"/>
    <property type="match status" value="1"/>
</dbReference>
<dbReference type="Proteomes" id="UP000077245">
    <property type="component" value="Unassembled WGS sequence"/>
</dbReference>
<protein>
    <submittedName>
        <fullName evidence="7">Putative monovalent cation/H+ antiporter subunit E</fullName>
    </submittedName>
</protein>
<evidence type="ECO:0000256" key="1">
    <source>
        <dbReference type="ARBA" id="ARBA00004651"/>
    </source>
</evidence>
<dbReference type="Pfam" id="PF01899">
    <property type="entry name" value="MNHE"/>
    <property type="match status" value="1"/>
</dbReference>
<evidence type="ECO:0000256" key="5">
    <source>
        <dbReference type="ARBA" id="ARBA00023136"/>
    </source>
</evidence>